<dbReference type="RefSeq" id="WP_146573341.1">
    <property type="nucleotide sequence ID" value="NZ_CP042306.1"/>
</dbReference>
<dbReference type="SUPFAM" id="SSF51445">
    <property type="entry name" value="(Trans)glycosidases"/>
    <property type="match status" value="1"/>
</dbReference>
<dbReference type="Pfam" id="PF00232">
    <property type="entry name" value="Glyco_hydro_1"/>
    <property type="match status" value="2"/>
</dbReference>
<reference evidence="5 6" key="1">
    <citation type="submission" date="2019-07" db="EMBL/GenBank/DDBJ databases">
        <title>Full genome sequence of Sphingomonas sp. 4R-6-7(HKS19).</title>
        <authorList>
            <person name="Im W.-T."/>
        </authorList>
    </citation>
    <scope>NUCLEOTIDE SEQUENCE [LARGE SCALE GENOMIC DNA]</scope>
    <source>
        <strain evidence="5 6">HKS19</strain>
    </source>
</reference>
<dbReference type="PANTHER" id="PTHR10353">
    <property type="entry name" value="GLYCOSYL HYDROLASE"/>
    <property type="match status" value="1"/>
</dbReference>
<dbReference type="InterPro" id="IPR001360">
    <property type="entry name" value="Glyco_hydro_1"/>
</dbReference>
<evidence type="ECO:0000256" key="1">
    <source>
        <dbReference type="ARBA" id="ARBA00010838"/>
    </source>
</evidence>
<keyword evidence="3" id="KW-0326">Glycosidase</keyword>
<dbReference type="PANTHER" id="PTHR10353:SF36">
    <property type="entry name" value="LP05116P"/>
    <property type="match status" value="1"/>
</dbReference>
<evidence type="ECO:0000313" key="5">
    <source>
        <dbReference type="EMBL" id="QDZ08625.1"/>
    </source>
</evidence>
<dbReference type="KEGG" id="spai:FPZ24_15075"/>
<accession>A0A5B8LLP9</accession>
<evidence type="ECO:0000256" key="2">
    <source>
        <dbReference type="ARBA" id="ARBA00022801"/>
    </source>
</evidence>
<dbReference type="InterPro" id="IPR017853">
    <property type="entry name" value="GH"/>
</dbReference>
<proteinExistence type="inferred from homology"/>
<name>A0A5B8LLP9_9SPHN</name>
<evidence type="ECO:0000256" key="3">
    <source>
        <dbReference type="ARBA" id="ARBA00023295"/>
    </source>
</evidence>
<dbReference type="GO" id="GO:0008422">
    <property type="term" value="F:beta-glucosidase activity"/>
    <property type="evidence" value="ECO:0007669"/>
    <property type="project" value="TreeGrafter"/>
</dbReference>
<keyword evidence="6" id="KW-1185">Reference proteome</keyword>
<dbReference type="PRINTS" id="PR00131">
    <property type="entry name" value="GLHYDRLASE1"/>
</dbReference>
<comment type="similarity">
    <text evidence="1 4">Belongs to the glycosyl hydrolase 1 family.</text>
</comment>
<protein>
    <submittedName>
        <fullName evidence="5">Glycoside hydrolase family 1 protein</fullName>
    </submittedName>
</protein>
<organism evidence="5 6">
    <name type="scientific">Sphingomonas panacisoli</name>
    <dbReference type="NCBI Taxonomy" id="1813879"/>
    <lineage>
        <taxon>Bacteria</taxon>
        <taxon>Pseudomonadati</taxon>
        <taxon>Pseudomonadota</taxon>
        <taxon>Alphaproteobacteria</taxon>
        <taxon>Sphingomonadales</taxon>
        <taxon>Sphingomonadaceae</taxon>
        <taxon>Sphingomonas</taxon>
    </lineage>
</organism>
<dbReference type="Gene3D" id="3.20.20.80">
    <property type="entry name" value="Glycosidases"/>
    <property type="match status" value="1"/>
</dbReference>
<sequence>MDRRDVLIGLGATAALSGMPARAATRAVPKGFLWGTAISAHQSEGNNVNSDMWLNEHVKGTLFREPSGDACDSYERYAEDIAIAASLGFNTHRFGIEWARIEPEPGVFSMAALDHYKRVLETCRKHNLKTMLTYIHFTTPRWFAARGGFEADGAADLFARFAGTAAKHFGSLVDYATTFNEMNLPRLIPVLVPGYEARRALIDRMLNASAKACGSDRFSSWVFAPADRIVPPTREAHTKAYAAIKAEAKHPLGISLSMQDLQPVAGGEAKVKELNKALYDDWFDLPSDFIGVQTYTRIQVGPNGPVPAPKETEKTAAGYEFYPPALGNMVRYTAKASGKPVIITESGIGTSDDTRRVAFIDATMKEVRACLDEGIDLRGYLHWSLLDNFEWTSGFAQQFGLVAVDRTTFKRTPKPSAAHLGRIVRSGGI</sequence>
<keyword evidence="2 5" id="KW-0378">Hydrolase</keyword>
<dbReference type="OrthoDB" id="9765195at2"/>
<gene>
    <name evidence="5" type="ORF">FPZ24_15075</name>
</gene>
<dbReference type="Proteomes" id="UP000315673">
    <property type="component" value="Chromosome"/>
</dbReference>
<dbReference type="AlphaFoldDB" id="A0A5B8LLP9"/>
<evidence type="ECO:0000256" key="4">
    <source>
        <dbReference type="RuleBase" id="RU003690"/>
    </source>
</evidence>
<dbReference type="GO" id="GO:0005829">
    <property type="term" value="C:cytosol"/>
    <property type="evidence" value="ECO:0007669"/>
    <property type="project" value="TreeGrafter"/>
</dbReference>
<evidence type="ECO:0000313" key="6">
    <source>
        <dbReference type="Proteomes" id="UP000315673"/>
    </source>
</evidence>
<dbReference type="EMBL" id="CP042306">
    <property type="protein sequence ID" value="QDZ08625.1"/>
    <property type="molecule type" value="Genomic_DNA"/>
</dbReference>
<dbReference type="GO" id="GO:0016052">
    <property type="term" value="P:carbohydrate catabolic process"/>
    <property type="evidence" value="ECO:0007669"/>
    <property type="project" value="TreeGrafter"/>
</dbReference>